<evidence type="ECO:0000313" key="1">
    <source>
        <dbReference type="EMBL" id="KJD35416.1"/>
    </source>
</evidence>
<proteinExistence type="predicted"/>
<dbReference type="AlphaFoldDB" id="A0A0D7W8K1"/>
<dbReference type="STRING" id="1435349.PW52_09960"/>
<gene>
    <name evidence="1" type="ORF">PW52_09960</name>
</gene>
<reference evidence="1 2" key="1">
    <citation type="submission" date="2014-11" db="EMBL/GenBank/DDBJ databases">
        <title>Tamlana sedimentorum sp. nov., isolated from shallow sand sediments of the Sea of Japan.</title>
        <authorList>
            <person name="Romanenko L.A."/>
        </authorList>
    </citation>
    <scope>NUCLEOTIDE SEQUENCE [LARGE SCALE GENOMIC DNA]</scope>
    <source>
        <strain evidence="1 2">JCM 19808</strain>
    </source>
</reference>
<dbReference type="OrthoDB" id="714416at2"/>
<organism evidence="1 2">
    <name type="scientific">Neotamlana sedimentorum</name>
    <dbReference type="NCBI Taxonomy" id="1435349"/>
    <lineage>
        <taxon>Bacteria</taxon>
        <taxon>Pseudomonadati</taxon>
        <taxon>Bacteroidota</taxon>
        <taxon>Flavobacteriia</taxon>
        <taxon>Flavobacteriales</taxon>
        <taxon>Flavobacteriaceae</taxon>
        <taxon>Neotamlana</taxon>
    </lineage>
</organism>
<dbReference type="EMBL" id="JTDW01000006">
    <property type="protein sequence ID" value="KJD35416.1"/>
    <property type="molecule type" value="Genomic_DNA"/>
</dbReference>
<sequence>MTKEQKDNLFVLIKSLSKSEKRQFKLYVGRLGVNDDSKFLMLFNILDKLPVYDEAAILKKGIVKKQQLSNLKAHLYKQILISLRLNPSHKTIRIQIREQLDFATILYHKGLYKQSLKILDKAKTLAISNEEKNIAYEIVELEKIIESQYITRSLSNRADELTIQAKELSLHNVVASKLSNLSLQLYGLFLKTGYVKNDEEHQIVTQYFNDRMPKYDINQLGFREKLWLYKSYLWYSFLTVDFLSCYKYASKWVDLFNENPEMIKQNPVFYLRGNNYLLESLFFLKQHTKFKNTLQNLQEVTQEKWFPLDDNNASLAFLFIYNNKFNLHFIEGSFKQGLPLVDEILAQLKGFKNRIDEHHIMVFYYKIASMYFGAGENKKCIEFLNKIISNKSLQLREDLLCFSRILNLVAHYEAGLDYNLDVLIRSTYKFLIKMQDLYDVQKEFIKFLRRLGDIYPHEVKNEFIKLHKKLKEYENDPYQSRAFLYLDIISWLETKIEGKPIDVIIQNKFKALQNDK</sequence>
<comment type="caution">
    <text evidence="1">The sequence shown here is derived from an EMBL/GenBank/DDBJ whole genome shotgun (WGS) entry which is preliminary data.</text>
</comment>
<accession>A0A0D7W8K1</accession>
<dbReference type="PATRIC" id="fig|1435349.4.peg.2986"/>
<evidence type="ECO:0000313" key="2">
    <source>
        <dbReference type="Proteomes" id="UP000032578"/>
    </source>
</evidence>
<keyword evidence="2" id="KW-1185">Reference proteome</keyword>
<protein>
    <submittedName>
        <fullName evidence="1">Uncharacterized protein</fullName>
    </submittedName>
</protein>
<name>A0A0D7W8K1_9FLAO</name>
<dbReference type="Proteomes" id="UP000032578">
    <property type="component" value="Unassembled WGS sequence"/>
</dbReference>
<dbReference type="RefSeq" id="WP_044632798.1">
    <property type="nucleotide sequence ID" value="NZ_JTDW01000006.1"/>
</dbReference>